<proteinExistence type="predicted"/>
<gene>
    <name evidence="2" type="ORF">Mlute_01193</name>
</gene>
<dbReference type="Proteomes" id="UP000265800">
    <property type="component" value="Unassembled WGS sequence"/>
</dbReference>
<accession>A0A399ETB3</accession>
<feature type="region of interest" description="Disordered" evidence="1">
    <location>
        <begin position="20"/>
        <end position="42"/>
    </location>
</feature>
<protein>
    <submittedName>
        <fullName evidence="2">Uncharacterized protein</fullName>
    </submittedName>
</protein>
<keyword evidence="3" id="KW-1185">Reference proteome</keyword>
<evidence type="ECO:0000256" key="1">
    <source>
        <dbReference type="SAM" id="MobiDB-lite"/>
    </source>
</evidence>
<evidence type="ECO:0000313" key="2">
    <source>
        <dbReference type="EMBL" id="RIH86746.1"/>
    </source>
</evidence>
<name>A0A399ETB3_9DEIN</name>
<dbReference type="EMBL" id="QWKZ01000029">
    <property type="protein sequence ID" value="RIH86746.1"/>
    <property type="molecule type" value="Genomic_DNA"/>
</dbReference>
<organism evidence="2 3">
    <name type="scientific">Meiothermus luteus</name>
    <dbReference type="NCBI Taxonomy" id="2026184"/>
    <lineage>
        <taxon>Bacteria</taxon>
        <taxon>Thermotogati</taxon>
        <taxon>Deinococcota</taxon>
        <taxon>Deinococci</taxon>
        <taxon>Thermales</taxon>
        <taxon>Thermaceae</taxon>
        <taxon>Meiothermus</taxon>
    </lineage>
</organism>
<reference evidence="2 3" key="1">
    <citation type="submission" date="2018-08" db="EMBL/GenBank/DDBJ databases">
        <title>Meiothermus luteus KCTC 52599 genome sequencing project.</title>
        <authorList>
            <person name="Da Costa M.S."/>
            <person name="Albuquerque L."/>
            <person name="Raposo P."/>
            <person name="Froufe H.J.C."/>
            <person name="Barroso C.S."/>
            <person name="Egas C."/>
        </authorList>
    </citation>
    <scope>NUCLEOTIDE SEQUENCE [LARGE SCALE GENOMIC DNA]</scope>
    <source>
        <strain evidence="2 3">KCTC 52599</strain>
    </source>
</reference>
<comment type="caution">
    <text evidence="2">The sequence shown here is derived from an EMBL/GenBank/DDBJ whole genome shotgun (WGS) entry which is preliminary data.</text>
</comment>
<dbReference type="AlphaFoldDB" id="A0A399ETB3"/>
<sequence length="249" mass="25652">MGQPGPAVRRPDQLLQRGLAAQGAVPPRDVGGLEGTSHQVGQVPLPSRGLHQRGVAGFLQGQLGAALGGEGGVAGVHLVGPLNTARAGHSHGVLIDRTPLGHHQVVPAILFVKVGPFGHPQGGAPEDLPHRPHQPLLHRVVLLQEDAGEGVFSLAVVPLHVEEPFPPIGIVKKRGIKARGVQVDRLRPGALDAFRGHQVVVGVLEGLAVAPGLHIGVDQIKPLPVVAQAGGPDTARVGVAQQIKLRSAG</sequence>
<evidence type="ECO:0000313" key="3">
    <source>
        <dbReference type="Proteomes" id="UP000265800"/>
    </source>
</evidence>